<reference evidence="6" key="1">
    <citation type="journal article" date="2018" name="Nat. Microbiol.">
        <title>Leveraging single-cell genomics to expand the fungal tree of life.</title>
        <authorList>
            <person name="Ahrendt S.R."/>
            <person name="Quandt C.A."/>
            <person name="Ciobanu D."/>
            <person name="Clum A."/>
            <person name="Salamov A."/>
            <person name="Andreopoulos B."/>
            <person name="Cheng J.F."/>
            <person name="Woyke T."/>
            <person name="Pelin A."/>
            <person name="Henrissat B."/>
            <person name="Reynolds N.K."/>
            <person name="Benny G.L."/>
            <person name="Smith M.E."/>
            <person name="James T.Y."/>
            <person name="Grigoriev I.V."/>
        </authorList>
    </citation>
    <scope>NUCLEOTIDE SEQUENCE [LARGE SCALE GENOMIC DNA]</scope>
    <source>
        <strain evidence="6">ATCC 52028</strain>
    </source>
</reference>
<dbReference type="PANTHER" id="PTHR13298">
    <property type="entry name" value="CYTOSOLIC REGULATOR PIANISSIMO"/>
    <property type="match status" value="1"/>
</dbReference>
<dbReference type="SMART" id="SM01307">
    <property type="entry name" value="RICTOR_M"/>
    <property type="match status" value="1"/>
</dbReference>
<dbReference type="GO" id="GO:0038203">
    <property type="term" value="P:TORC2 signaling"/>
    <property type="evidence" value="ECO:0007669"/>
    <property type="project" value="TreeGrafter"/>
</dbReference>
<dbReference type="SMART" id="SM01308">
    <property type="entry name" value="RICTOR_N"/>
    <property type="match status" value="1"/>
</dbReference>
<feature type="domain" description="Rapamycin-insensitive companion of mTOR" evidence="4">
    <location>
        <begin position="877"/>
        <end position="949"/>
    </location>
</feature>
<feature type="domain" description="Rapamycin-insensitive companion of mTOR middle" evidence="2">
    <location>
        <begin position="451"/>
        <end position="676"/>
    </location>
</feature>
<evidence type="ECO:0000256" key="1">
    <source>
        <dbReference type="ARBA" id="ARBA00008878"/>
    </source>
</evidence>
<dbReference type="InterPro" id="IPR016024">
    <property type="entry name" value="ARM-type_fold"/>
</dbReference>
<evidence type="ECO:0000259" key="4">
    <source>
        <dbReference type="SMART" id="SM01310"/>
    </source>
</evidence>
<dbReference type="SMART" id="SM01303">
    <property type="entry name" value="RasGEF_N_2"/>
    <property type="match status" value="1"/>
</dbReference>
<evidence type="ECO:0008006" key="7">
    <source>
        <dbReference type="Google" id="ProtNLM"/>
    </source>
</evidence>
<dbReference type="InterPro" id="IPR029453">
    <property type="entry name" value="Rictor_IV"/>
</dbReference>
<name>A0A4P9X566_9FUNG</name>
<evidence type="ECO:0000313" key="6">
    <source>
        <dbReference type="Proteomes" id="UP000274922"/>
    </source>
</evidence>
<evidence type="ECO:0000313" key="5">
    <source>
        <dbReference type="EMBL" id="RKP00256.1"/>
    </source>
</evidence>
<dbReference type="InterPro" id="IPR011989">
    <property type="entry name" value="ARM-like"/>
</dbReference>
<dbReference type="GO" id="GO:0031932">
    <property type="term" value="C:TORC2 complex"/>
    <property type="evidence" value="ECO:0007669"/>
    <property type="project" value="InterPro"/>
</dbReference>
<accession>A0A4P9X566</accession>
<dbReference type="AlphaFoldDB" id="A0A4P9X566"/>
<dbReference type="Proteomes" id="UP000274922">
    <property type="component" value="Unassembled WGS sequence"/>
</dbReference>
<proteinExistence type="inferred from homology"/>
<dbReference type="InterPro" id="IPR028267">
    <property type="entry name" value="Pianissimo_N"/>
</dbReference>
<sequence length="1053" mass="116501">MNLLSKICRAAESEIESLIPLDPILPCLQRCLVDAYKEIRANALRVLRYMATTHRAAAQMMATARLDLFVVRALTRDHRSDIECEQALKLVRALVELEPPSGETDAIATFVKPRDGVVLVPQSVLRVLVAVAEQPEDKFRHVCIETLAEYAVKNPAALCMVGGLKVVFAYLHESSVDMAQLLTRMVIFLLDGQATRAYIRPSVEIELVLSHFAEAVAKNAAERLNVSTKILIKLMHHWSGLLSLCHSQYRALQGMTEALVSPNDECKVIVLRMFYRIFCFRIPEACLDQMVTHWSTPNKPALLHAYQQLPRATYGEILSPSQAYVAFLLSLFLNQGLVPALVQLIQSPTPRIGAMAITLLALLGTFANEVLPSHASQLAASKELFTMASDFANEPGRHLASSALQHLYHIQAHLQQRDPDRVALPSGPAQAYPSAGTVRVDAIKMKLAVAMDDGQFRQMIMDTEVLGGKDFTRWRWDLIMELCQGPLHHPRRLEESIKQTKFVRRVLSFFRPSTRQFADLKRSKSAEQYVAVGCELLKTLVMHQEGLRELNENRFLPEIAEALGQLDPIYAGGPHDVLFTRERVEKTMTADYFTFLGVLSQSREGQRLLERYRIYNVCYHVTDLKSRDDLVRAMLAAFDYAMAESHPRILIGKVIVSSSKPVRLYATALLRTLAIRACLGHQTPAAWILPLLVTQLYDPAASVRDRAVAVLQELCTDQRYLELVVALAPNLDHLGRSGGPLRLRFLSCAHGLEYLQQRGDYITREMNYWFDYGNLRYVYQLEAGIDLDDDERIHPAGLSAAAAAGAAAAAAAGAAGGSTASTTSTHGDAGIPPHFYGEIAKTPEGCAILAAHGSVGVFSAFIKRCVHSAAPLDPERAQRLKAVLWAVGHIGAAETGARLLLEDDLVADLVALAETSGMCSVRGTAFYVLGLCSRAPSIAAALAALGWECHHGRVLPPVDKVTSGLPWPFLGSWPDQPYDLTTTGWNAVEIEVLKCIGNLSNHILANAASKTLSKLRHESPALFQKLPLYLEAMRILSLYTFRFTVRRFVQELF</sequence>
<feature type="domain" description="Rapamycin-insensitive companion of mTOR N-terminal" evidence="3">
    <location>
        <begin position="1"/>
        <end position="372"/>
    </location>
</feature>
<dbReference type="InterPro" id="IPR028268">
    <property type="entry name" value="Pianissimo_fam"/>
</dbReference>
<keyword evidence="6" id="KW-1185">Reference proteome</keyword>
<dbReference type="Pfam" id="PF14663">
    <property type="entry name" value="RasGEF_N_2"/>
    <property type="match status" value="1"/>
</dbReference>
<organism evidence="5 6">
    <name type="scientific">Caulochytrium protostelioides</name>
    <dbReference type="NCBI Taxonomy" id="1555241"/>
    <lineage>
        <taxon>Eukaryota</taxon>
        <taxon>Fungi</taxon>
        <taxon>Fungi incertae sedis</taxon>
        <taxon>Chytridiomycota</taxon>
        <taxon>Chytridiomycota incertae sedis</taxon>
        <taxon>Chytridiomycetes</taxon>
        <taxon>Caulochytriales</taxon>
        <taxon>Caulochytriaceae</taxon>
        <taxon>Caulochytrium</taxon>
    </lineage>
</organism>
<dbReference type="PANTHER" id="PTHR13298:SF11">
    <property type="entry name" value="RAPAMYCIN-INSENSITIVE COMPANION OF MTOR"/>
    <property type="match status" value="1"/>
</dbReference>
<dbReference type="Gene3D" id="1.25.10.10">
    <property type="entry name" value="Leucine-rich Repeat Variant"/>
    <property type="match status" value="2"/>
</dbReference>
<dbReference type="InterPro" id="IPR029451">
    <property type="entry name" value="RICTOR_M"/>
</dbReference>
<dbReference type="Pfam" id="PF14664">
    <property type="entry name" value="RICTOR_N"/>
    <property type="match status" value="1"/>
</dbReference>
<dbReference type="InterPro" id="IPR029452">
    <property type="entry name" value="RICTOR_V"/>
</dbReference>
<feature type="non-terminal residue" evidence="5">
    <location>
        <position position="1053"/>
    </location>
</feature>
<dbReference type="STRING" id="1555241.A0A4P9X566"/>
<dbReference type="Pfam" id="PF14668">
    <property type="entry name" value="RICTOR_V"/>
    <property type="match status" value="1"/>
</dbReference>
<dbReference type="SMART" id="SM01310">
    <property type="entry name" value="RICTOR_V"/>
    <property type="match status" value="1"/>
</dbReference>
<evidence type="ECO:0000259" key="3">
    <source>
        <dbReference type="SMART" id="SM01308"/>
    </source>
</evidence>
<dbReference type="Pfam" id="PF14666">
    <property type="entry name" value="RICTOR_M"/>
    <property type="match status" value="1"/>
</dbReference>
<dbReference type="OrthoDB" id="271111at2759"/>
<gene>
    <name evidence="5" type="ORF">CXG81DRAFT_13438</name>
</gene>
<evidence type="ECO:0000259" key="2">
    <source>
        <dbReference type="SMART" id="SM01307"/>
    </source>
</evidence>
<protein>
    <recommendedName>
        <fullName evidence="7">ARM repeat-containing protein</fullName>
    </recommendedName>
</protein>
<dbReference type="EMBL" id="ML014226">
    <property type="protein sequence ID" value="RKP00256.1"/>
    <property type="molecule type" value="Genomic_DNA"/>
</dbReference>
<dbReference type="SUPFAM" id="SSF48371">
    <property type="entry name" value="ARM repeat"/>
    <property type="match status" value="1"/>
</dbReference>
<comment type="similarity">
    <text evidence="1">Belongs to the RICTOR family.</text>
</comment>